<dbReference type="InterPro" id="IPR059106">
    <property type="entry name" value="WHD_MalT"/>
</dbReference>
<organism evidence="6 7">
    <name type="scientific">Burkholderia lata (strain ATCC 17760 / DSM 23089 / LMG 22485 / NCIMB 9086 / R18194 / 383)</name>
    <dbReference type="NCBI Taxonomy" id="482957"/>
    <lineage>
        <taxon>Bacteria</taxon>
        <taxon>Pseudomonadati</taxon>
        <taxon>Pseudomonadota</taxon>
        <taxon>Betaproteobacteria</taxon>
        <taxon>Burkholderiales</taxon>
        <taxon>Burkholderiaceae</taxon>
        <taxon>Burkholderia</taxon>
        <taxon>Burkholderia cepacia complex</taxon>
    </lineage>
</organism>
<evidence type="ECO:0000313" key="6">
    <source>
        <dbReference type="EMBL" id="VWB33428.1"/>
    </source>
</evidence>
<dbReference type="SMART" id="SM00421">
    <property type="entry name" value="HTH_LUXR"/>
    <property type="match status" value="1"/>
</dbReference>
<gene>
    <name evidence="6" type="ORF">BLA15945_01479</name>
</gene>
<dbReference type="Pfam" id="PF17874">
    <property type="entry name" value="TPR_MalT"/>
    <property type="match status" value="1"/>
</dbReference>
<reference evidence="6 7" key="1">
    <citation type="submission" date="2019-09" db="EMBL/GenBank/DDBJ databases">
        <authorList>
            <person name="Depoorter E."/>
        </authorList>
    </citation>
    <scope>NUCLEOTIDE SEQUENCE [LARGE SCALE GENOMIC DNA]</scope>
    <source>
        <strain evidence="6">R-15945</strain>
    </source>
</reference>
<protein>
    <submittedName>
        <fullName evidence="6">LuxR family transcriptional regulator</fullName>
    </submittedName>
</protein>
<dbReference type="PROSITE" id="PS50043">
    <property type="entry name" value="HTH_LUXR_2"/>
    <property type="match status" value="1"/>
</dbReference>
<evidence type="ECO:0000256" key="3">
    <source>
        <dbReference type="ARBA" id="ARBA00023163"/>
    </source>
</evidence>
<sequence>MPCRYAVSMRGGTAPRSGPHTGPAFQADARAQRKENRNSMTSSDSRQAAGPADADGIEVLVRTKLAPASARGIVSRIARFGRLARGLDRRLTLVCAPAGYGKTTVLAEWRDALVATNVKVAWVSLDQDDDNASIFSSYVVAAIVDATGGVGGRAQRLLRDRALIPLKIVFDELLNELEVAGVELFLMLDDYDRLASPVIHDAMFELLRYAPSNLHVVLSCRSAPALPLSYFESRDELVRVDEDDLRFDEAETSAFFERVAGKPLSAENVGRLRAATEGWVSGLQLAALALRDDNDAARVAEQVGHARAGIAAYLNENVMTQVPDAIRHFLLCTAVLDRMTPPLCDALTGRDDAVACLEWLSAHNLFIRSVDGGRRSYRYHALFLQYLREELTLRLPDEVAALHRRASAWYAAERQWPDAVRHALAAGDFDAAAGWVEACAMKLIAASDVRTVLDWVSRLPEQALAGRLRLRIAHVWALALSMQIVDARRALEAIEADIDARRVGTDAVTATELLGVRSLIAGLSDRSIESLELGERVLAAGPPPGSWVEQIGQTTLIFGLGYAGRLDDALDLRARAERAASGHEPLFAHVYRQNMSGLAEFVAGRLHDASKTFETALRGAERSAGRLSAATALSAGYLSAIYYEWNDWPKVREAQRDRFDIAMQACSLGPLLRFMQTAAVLQFRSGNEARAHEMLDEADHIACSRQWLRLRVACMATGVRLHVSAGKLTQAHRVGRALAALVSAEPPEAASSYVETWQMAQSARARLLLADARANEAAEVMATVHDVLAARGFDWFAAQAAVLRAVALEQAGQEDDALAVLAPALEYGQGNGLVRTFVDEGAVAERLTARVLKRADRFPAVGAWYLRELARAFDADRASNAAPAARPGTAGNLSAREVEILDYVARGLSNKEIARALRVAPETIKWHLKNIFEKLNVTSRIQAVRSGLALDASSRTRVGDE</sequence>
<dbReference type="EMBL" id="CABVPU010000004">
    <property type="protein sequence ID" value="VWB33428.1"/>
    <property type="molecule type" value="Genomic_DNA"/>
</dbReference>
<dbReference type="Pfam" id="PF00196">
    <property type="entry name" value="GerE"/>
    <property type="match status" value="1"/>
</dbReference>
<dbReference type="InterPro" id="IPR011990">
    <property type="entry name" value="TPR-like_helical_dom_sf"/>
</dbReference>
<evidence type="ECO:0000256" key="2">
    <source>
        <dbReference type="ARBA" id="ARBA00023125"/>
    </source>
</evidence>
<dbReference type="Gene3D" id="1.25.40.10">
    <property type="entry name" value="Tetratricopeptide repeat domain"/>
    <property type="match status" value="1"/>
</dbReference>
<dbReference type="GO" id="GO:0003677">
    <property type="term" value="F:DNA binding"/>
    <property type="evidence" value="ECO:0007669"/>
    <property type="project" value="UniProtKB-KW"/>
</dbReference>
<dbReference type="CDD" id="cd06170">
    <property type="entry name" value="LuxR_C_like"/>
    <property type="match status" value="1"/>
</dbReference>
<dbReference type="PROSITE" id="PS00622">
    <property type="entry name" value="HTH_LUXR_1"/>
    <property type="match status" value="1"/>
</dbReference>
<dbReference type="PANTHER" id="PTHR44688">
    <property type="entry name" value="DNA-BINDING TRANSCRIPTIONAL ACTIVATOR DEVR_DOSR"/>
    <property type="match status" value="1"/>
</dbReference>
<name>A0A6P2ITR4_BURL3</name>
<dbReference type="InterPro" id="IPR027417">
    <property type="entry name" value="P-loop_NTPase"/>
</dbReference>
<accession>A0A6P2ITR4</accession>
<dbReference type="PANTHER" id="PTHR44688:SF16">
    <property type="entry name" value="DNA-BINDING TRANSCRIPTIONAL ACTIVATOR DEVR_DOSR"/>
    <property type="match status" value="1"/>
</dbReference>
<evidence type="ECO:0000256" key="1">
    <source>
        <dbReference type="ARBA" id="ARBA00023015"/>
    </source>
</evidence>
<dbReference type="PRINTS" id="PR00038">
    <property type="entry name" value="HTHLUXR"/>
</dbReference>
<evidence type="ECO:0000256" key="4">
    <source>
        <dbReference type="SAM" id="MobiDB-lite"/>
    </source>
</evidence>
<keyword evidence="1" id="KW-0805">Transcription regulation</keyword>
<keyword evidence="3" id="KW-0804">Transcription</keyword>
<dbReference type="InterPro" id="IPR016032">
    <property type="entry name" value="Sig_transdc_resp-reg_C-effctor"/>
</dbReference>
<dbReference type="SUPFAM" id="SSF52540">
    <property type="entry name" value="P-loop containing nucleoside triphosphate hydrolases"/>
    <property type="match status" value="1"/>
</dbReference>
<dbReference type="Proteomes" id="UP000494174">
    <property type="component" value="Unassembled WGS sequence"/>
</dbReference>
<dbReference type="InterPro" id="IPR000792">
    <property type="entry name" value="Tscrpt_reg_LuxR_C"/>
</dbReference>
<feature type="region of interest" description="Disordered" evidence="4">
    <location>
        <begin position="1"/>
        <end position="52"/>
    </location>
</feature>
<dbReference type="InterPro" id="IPR041617">
    <property type="entry name" value="TPR_MalT"/>
</dbReference>
<dbReference type="Gene3D" id="1.10.10.10">
    <property type="entry name" value="Winged helix-like DNA-binding domain superfamily/Winged helix DNA-binding domain"/>
    <property type="match status" value="1"/>
</dbReference>
<dbReference type="Gene3D" id="3.40.50.300">
    <property type="entry name" value="P-loop containing nucleotide triphosphate hydrolases"/>
    <property type="match status" value="1"/>
</dbReference>
<dbReference type="AlphaFoldDB" id="A0A6P2ITR4"/>
<evidence type="ECO:0000313" key="7">
    <source>
        <dbReference type="Proteomes" id="UP000494174"/>
    </source>
</evidence>
<dbReference type="SUPFAM" id="SSF46894">
    <property type="entry name" value="C-terminal effector domain of the bipartite response regulators"/>
    <property type="match status" value="1"/>
</dbReference>
<feature type="domain" description="HTH luxR-type" evidence="5">
    <location>
        <begin position="886"/>
        <end position="951"/>
    </location>
</feature>
<evidence type="ECO:0000259" key="5">
    <source>
        <dbReference type="PROSITE" id="PS50043"/>
    </source>
</evidence>
<keyword evidence="2" id="KW-0238">DNA-binding</keyword>
<dbReference type="GO" id="GO:0006355">
    <property type="term" value="P:regulation of DNA-templated transcription"/>
    <property type="evidence" value="ECO:0007669"/>
    <property type="project" value="InterPro"/>
</dbReference>
<dbReference type="InterPro" id="IPR036388">
    <property type="entry name" value="WH-like_DNA-bd_sf"/>
</dbReference>
<proteinExistence type="predicted"/>
<dbReference type="Pfam" id="PF25873">
    <property type="entry name" value="WHD_MalT"/>
    <property type="match status" value="1"/>
</dbReference>